<sequence length="193" mass="22071">MRRINNSREFIRRQAAGMTREQITKATEDAAAWERHRSKVCENDGDMAAIKGAIQDHKEWRRIGYVMAEENMETYNPDADPTVQRWRREDAERLAAETAVQHHAAESAAEQPAASDPRGQVVRTALARAGLHRLDDDDRQAVEQLGALLDDATLRRVADWLERTREAALQQAAGRPQRPAYRRPRPDSWPQRT</sequence>
<evidence type="ECO:0000313" key="2">
    <source>
        <dbReference type="EMBL" id="WUS61868.1"/>
    </source>
</evidence>
<name>A0ABZ1WLV5_9ACTN</name>
<feature type="compositionally biased region" description="Low complexity" evidence="1">
    <location>
        <begin position="168"/>
        <end position="179"/>
    </location>
</feature>
<evidence type="ECO:0000256" key="1">
    <source>
        <dbReference type="SAM" id="MobiDB-lite"/>
    </source>
</evidence>
<keyword evidence="3" id="KW-1185">Reference proteome</keyword>
<feature type="region of interest" description="Disordered" evidence="1">
    <location>
        <begin position="168"/>
        <end position="193"/>
    </location>
</feature>
<protein>
    <recommendedName>
        <fullName evidence="4">Lsr2 protein</fullName>
    </recommendedName>
</protein>
<geneLocation type="plasmid" evidence="2 3">
    <name>unnamed1</name>
</geneLocation>
<gene>
    <name evidence="2" type="ORF">OG469_41035</name>
</gene>
<dbReference type="Proteomes" id="UP001432014">
    <property type="component" value="Plasmid unnamed1"/>
</dbReference>
<evidence type="ECO:0008006" key="4">
    <source>
        <dbReference type="Google" id="ProtNLM"/>
    </source>
</evidence>
<reference evidence="2 3" key="1">
    <citation type="submission" date="2022-10" db="EMBL/GenBank/DDBJ databases">
        <title>The complete genomes of actinobacterial strains from the NBC collection.</title>
        <authorList>
            <person name="Joergensen T.S."/>
            <person name="Alvarez Arevalo M."/>
            <person name="Sterndorff E.B."/>
            <person name="Faurdal D."/>
            <person name="Vuksanovic O."/>
            <person name="Mourched A.-S."/>
            <person name="Charusanti P."/>
            <person name="Shaw S."/>
            <person name="Blin K."/>
            <person name="Weber T."/>
        </authorList>
    </citation>
    <scope>NUCLEOTIDE SEQUENCE [LARGE SCALE GENOMIC DNA]</scope>
    <source>
        <strain evidence="2 3">NBC_01247</strain>
        <plasmid evidence="2 3">unnamed1</plasmid>
    </source>
</reference>
<dbReference type="EMBL" id="CP108483">
    <property type="protein sequence ID" value="WUS61868.1"/>
    <property type="molecule type" value="Genomic_DNA"/>
</dbReference>
<dbReference type="RefSeq" id="WP_329501528.1">
    <property type="nucleotide sequence ID" value="NZ_CP108461.1"/>
</dbReference>
<proteinExistence type="predicted"/>
<organism evidence="2 3">
    <name type="scientific">Kitasatospora herbaricolor</name>
    <dbReference type="NCBI Taxonomy" id="68217"/>
    <lineage>
        <taxon>Bacteria</taxon>
        <taxon>Bacillati</taxon>
        <taxon>Actinomycetota</taxon>
        <taxon>Actinomycetes</taxon>
        <taxon>Kitasatosporales</taxon>
        <taxon>Streptomycetaceae</taxon>
        <taxon>Kitasatospora</taxon>
    </lineage>
</organism>
<keyword evidence="2" id="KW-0614">Plasmid</keyword>
<evidence type="ECO:0000313" key="3">
    <source>
        <dbReference type="Proteomes" id="UP001432014"/>
    </source>
</evidence>
<accession>A0ABZ1WLV5</accession>